<comment type="caution">
    <text evidence="2">The sequence shown here is derived from an EMBL/GenBank/DDBJ whole genome shotgun (WGS) entry which is preliminary data.</text>
</comment>
<keyword evidence="2" id="KW-0675">Receptor</keyword>
<proteinExistence type="predicted"/>
<feature type="chain" id="PRO_5042948841" evidence="1">
    <location>
        <begin position="24"/>
        <end position="958"/>
    </location>
</feature>
<name>A0AAP2G0Y4_9BACT</name>
<sequence>MKISTLKVLGLLLLLACVNDGFAQQRGTGQRGPGGQIRGQVMEGNTNEPLIGANVLIKTVTDSLVTSAITDLDGTFSIDRPRIPTVVIEILYLGFEKYQKTLSRGESLDLGVIQLKEDSKLLDEFVLQGQAMVGEMKGDTTSFNAAAFKTRENAVAEDMVRKLPGVTIQNGEIQARGEQVQKVLVDGREFFGNDPFLALRNLPADVIDKVEILDQRSDQSRLTGFDDGNYSRTINIVTRQDKRNGQFGRVYGGYGTDNRYSAGGNINFFKGDKRISVIGLFNNINQQNFSSQDMVGIEGGGGGRGGRGGGGWGGGGGRMGGNQNFAVGQDQGIITTNSLGLNYSDKWGDKINFTGSYFFNSTQNNVFQNTNRELVLATSNQLYRETLLENVRSNTHRVNARMEYDIDEKNALIIAPSANIRSNSSFMDRDAINLTGAFDPLSSTRSITDGTADSYSISNNLTYRYKFDKQGRTLSTDLFTSFNKTDDFTKLMAANRDYIQNDFDTINQETFALSDGFNYRANLTFTEPLTSKAIGTVSYQVGNNKTSADQRTFQIAEQGLVVLDTALSNQFENQFLTQRAGLGYRYNNQKGLNLNASLDYQNATLDNAAFFPVPAEFQRSFNNILPTVNMQYRKENGTSFRIRYRTSTNEPNVIQLQNVVNNANPLMMSVGNPNLGQSFNHTIFANMSKINMEKSRTFFLFLFASKTDNFMGNSTFVAQQDTAISPDVILRRGGQLVRPVNLDGQFNSRLFVTYGAPVAPLRSQFNMNSSISFNRTPGLINDDLNLNDNIGLSQGVTLTSNISKDVDFTFQTTGTYNIVNSSLQTTLNNNFYVQNSNVRFYYSPNDGKLFISNVVNNALYRGLSEGMDQSIWLWNVEAGFRFLKDNKGELKLNIFDILGQNQSINRTVSDVSIDDVFTRVLTRYAMLSFTYHIGSFKPQQRQEGGPMRMMRPGGGRTW</sequence>
<dbReference type="SUPFAM" id="SSF56935">
    <property type="entry name" value="Porins"/>
    <property type="match status" value="1"/>
</dbReference>
<keyword evidence="1" id="KW-0732">Signal</keyword>
<protein>
    <submittedName>
        <fullName evidence="2">TonB-dependent receptor</fullName>
    </submittedName>
</protein>
<keyword evidence="3" id="KW-1185">Reference proteome</keyword>
<dbReference type="AlphaFoldDB" id="A0AAP2G0Y4"/>
<dbReference type="Proteomes" id="UP001319104">
    <property type="component" value="Unassembled WGS sequence"/>
</dbReference>
<dbReference type="SUPFAM" id="SSF49464">
    <property type="entry name" value="Carboxypeptidase regulatory domain-like"/>
    <property type="match status" value="1"/>
</dbReference>
<evidence type="ECO:0000313" key="3">
    <source>
        <dbReference type="Proteomes" id="UP001319104"/>
    </source>
</evidence>
<feature type="signal peptide" evidence="1">
    <location>
        <begin position="1"/>
        <end position="23"/>
    </location>
</feature>
<dbReference type="RefSeq" id="WP_213944567.1">
    <property type="nucleotide sequence ID" value="NZ_JAHCMY010000002.1"/>
</dbReference>
<accession>A0AAP2G0Y4</accession>
<dbReference type="Pfam" id="PF13715">
    <property type="entry name" value="CarbopepD_reg_2"/>
    <property type="match status" value="1"/>
</dbReference>
<dbReference type="InterPro" id="IPR008969">
    <property type="entry name" value="CarboxyPept-like_regulatory"/>
</dbReference>
<reference evidence="2 3" key="1">
    <citation type="submission" date="2021-05" db="EMBL/GenBank/DDBJ databases">
        <authorList>
            <person name="Zhang Z.D."/>
            <person name="Osman G."/>
        </authorList>
    </citation>
    <scope>NUCLEOTIDE SEQUENCE [LARGE SCALE GENOMIC DNA]</scope>
    <source>
        <strain evidence="2 3">KCTC 32217</strain>
    </source>
</reference>
<organism evidence="2 3">
    <name type="scientific">Litoribacter ruber</name>
    <dbReference type="NCBI Taxonomy" id="702568"/>
    <lineage>
        <taxon>Bacteria</taxon>
        <taxon>Pseudomonadati</taxon>
        <taxon>Bacteroidota</taxon>
        <taxon>Cytophagia</taxon>
        <taxon>Cytophagales</taxon>
        <taxon>Cyclobacteriaceae</taxon>
        <taxon>Litoribacter</taxon>
    </lineage>
</organism>
<evidence type="ECO:0000256" key="1">
    <source>
        <dbReference type="SAM" id="SignalP"/>
    </source>
</evidence>
<evidence type="ECO:0000313" key="2">
    <source>
        <dbReference type="EMBL" id="MBS9523684.1"/>
    </source>
</evidence>
<dbReference type="EMBL" id="JAHCMY010000002">
    <property type="protein sequence ID" value="MBS9523684.1"/>
    <property type="molecule type" value="Genomic_DNA"/>
</dbReference>
<gene>
    <name evidence="2" type="ORF">KI659_06590</name>
</gene>